<comment type="caution">
    <text evidence="2">The sequence shown here is derived from an EMBL/GenBank/DDBJ whole genome shotgun (WGS) entry which is preliminary data.</text>
</comment>
<evidence type="ECO:0000313" key="3">
    <source>
        <dbReference type="Proteomes" id="UP000297739"/>
    </source>
</evidence>
<reference evidence="2 3" key="1">
    <citation type="submission" date="2019-04" db="EMBL/GenBank/DDBJ databases">
        <authorList>
            <person name="Feng G."/>
            <person name="Zhang J."/>
            <person name="Zhu H."/>
        </authorList>
    </citation>
    <scope>NUCLEOTIDE SEQUENCE [LARGE SCALE GENOMIC DNA]</scope>
    <source>
        <strain evidence="2 3">JCM 17223</strain>
    </source>
</reference>
<feature type="transmembrane region" description="Helical" evidence="1">
    <location>
        <begin position="16"/>
        <end position="37"/>
    </location>
</feature>
<keyword evidence="1" id="KW-1133">Transmembrane helix</keyword>
<evidence type="ECO:0000313" key="2">
    <source>
        <dbReference type="EMBL" id="TGE14000.1"/>
    </source>
</evidence>
<keyword evidence="1" id="KW-0812">Transmembrane</keyword>
<dbReference type="AlphaFoldDB" id="A0A4Z0PFR9"/>
<dbReference type="Proteomes" id="UP000297739">
    <property type="component" value="Unassembled WGS sequence"/>
</dbReference>
<feature type="transmembrane region" description="Helical" evidence="1">
    <location>
        <begin position="57"/>
        <end position="78"/>
    </location>
</feature>
<sequence>MKEIFAKAIPIVLRELMWLFGALIVAAFLAVIVRLVLQLNEDTYQQVLLELPADAVFHLKIVLFSLCLVGIYISRLAVAAVDSLLSA</sequence>
<name>A0A4Z0PFR9_9BACT</name>
<dbReference type="OrthoDB" id="10017250at2"/>
<accession>A0A4Z0PFR9</accession>
<dbReference type="EMBL" id="SRLD01000044">
    <property type="protein sequence ID" value="TGE14000.1"/>
    <property type="molecule type" value="Genomic_DNA"/>
</dbReference>
<organism evidence="2 3">
    <name type="scientific">Hymenobacter elongatus</name>
    <dbReference type="NCBI Taxonomy" id="877208"/>
    <lineage>
        <taxon>Bacteria</taxon>
        <taxon>Pseudomonadati</taxon>
        <taxon>Bacteroidota</taxon>
        <taxon>Cytophagia</taxon>
        <taxon>Cytophagales</taxon>
        <taxon>Hymenobacteraceae</taxon>
        <taxon>Hymenobacter</taxon>
    </lineage>
</organism>
<evidence type="ECO:0000256" key="1">
    <source>
        <dbReference type="SAM" id="Phobius"/>
    </source>
</evidence>
<keyword evidence="1" id="KW-0472">Membrane</keyword>
<proteinExistence type="predicted"/>
<protein>
    <submittedName>
        <fullName evidence="2">Uncharacterized protein</fullName>
    </submittedName>
</protein>
<gene>
    <name evidence="2" type="ORF">E5J99_17930</name>
</gene>
<keyword evidence="3" id="KW-1185">Reference proteome</keyword>
<dbReference type="RefSeq" id="WP_135499194.1">
    <property type="nucleotide sequence ID" value="NZ_SRLD01000044.1"/>
</dbReference>